<dbReference type="OrthoDB" id="2607755at2759"/>
<evidence type="ECO:0000256" key="1">
    <source>
        <dbReference type="SAM" id="Phobius"/>
    </source>
</evidence>
<dbReference type="AlphaFoldDB" id="S8EBV8"/>
<keyword evidence="1" id="KW-0472">Membrane</keyword>
<dbReference type="EMBL" id="KE504135">
    <property type="protein sequence ID" value="EPT02457.1"/>
    <property type="molecule type" value="Genomic_DNA"/>
</dbReference>
<sequence length="173" mass="19863">MGSVELIWNYWTYWEPAKDAKDGEKAGEWILRPWYHRALGTFMQLAFGGFIAGFLLGTRGRHIRKLWLVPSTVPPPAESPTRRLALQTLTTFHATAWEAPMEKCTMSLATDPTVLLIDVEGVKKRFYIQLDEKNNTVLGRQLPMEPAKEEVFRSWYGEVVGRHMLGEGKWKGR</sequence>
<name>S8EBV8_FOMSC</name>
<feature type="transmembrane region" description="Helical" evidence="1">
    <location>
        <begin position="34"/>
        <end position="56"/>
    </location>
</feature>
<evidence type="ECO:0000313" key="3">
    <source>
        <dbReference type="Proteomes" id="UP000015241"/>
    </source>
</evidence>
<organism evidence="2 3">
    <name type="scientific">Fomitopsis schrenkii</name>
    <name type="common">Brown rot fungus</name>
    <dbReference type="NCBI Taxonomy" id="2126942"/>
    <lineage>
        <taxon>Eukaryota</taxon>
        <taxon>Fungi</taxon>
        <taxon>Dikarya</taxon>
        <taxon>Basidiomycota</taxon>
        <taxon>Agaricomycotina</taxon>
        <taxon>Agaricomycetes</taxon>
        <taxon>Polyporales</taxon>
        <taxon>Fomitopsis</taxon>
    </lineage>
</organism>
<accession>S8EBV8</accession>
<gene>
    <name evidence="2" type="ORF">FOMPIDRAFT_1059231</name>
</gene>
<keyword evidence="3" id="KW-1185">Reference proteome</keyword>
<protein>
    <submittedName>
        <fullName evidence="2">Uncharacterized protein</fullName>
    </submittedName>
</protein>
<dbReference type="Proteomes" id="UP000015241">
    <property type="component" value="Unassembled WGS sequence"/>
</dbReference>
<proteinExistence type="predicted"/>
<evidence type="ECO:0000313" key="2">
    <source>
        <dbReference type="EMBL" id="EPT02457.1"/>
    </source>
</evidence>
<dbReference type="HOGENOM" id="CLU_1547597_0_0_1"/>
<keyword evidence="1" id="KW-1133">Transmembrane helix</keyword>
<keyword evidence="1" id="KW-0812">Transmembrane</keyword>
<dbReference type="InParanoid" id="S8EBV8"/>
<reference evidence="2 3" key="1">
    <citation type="journal article" date="2012" name="Science">
        <title>The Paleozoic origin of enzymatic lignin decomposition reconstructed from 31 fungal genomes.</title>
        <authorList>
            <person name="Floudas D."/>
            <person name="Binder M."/>
            <person name="Riley R."/>
            <person name="Barry K."/>
            <person name="Blanchette R.A."/>
            <person name="Henrissat B."/>
            <person name="Martinez A.T."/>
            <person name="Otillar R."/>
            <person name="Spatafora J.W."/>
            <person name="Yadav J.S."/>
            <person name="Aerts A."/>
            <person name="Benoit I."/>
            <person name="Boyd A."/>
            <person name="Carlson A."/>
            <person name="Copeland A."/>
            <person name="Coutinho P.M."/>
            <person name="de Vries R.P."/>
            <person name="Ferreira P."/>
            <person name="Findley K."/>
            <person name="Foster B."/>
            <person name="Gaskell J."/>
            <person name="Glotzer D."/>
            <person name="Gorecki P."/>
            <person name="Heitman J."/>
            <person name="Hesse C."/>
            <person name="Hori C."/>
            <person name="Igarashi K."/>
            <person name="Jurgens J.A."/>
            <person name="Kallen N."/>
            <person name="Kersten P."/>
            <person name="Kohler A."/>
            <person name="Kuees U."/>
            <person name="Kumar T.K.A."/>
            <person name="Kuo A."/>
            <person name="LaButti K."/>
            <person name="Larrondo L.F."/>
            <person name="Lindquist E."/>
            <person name="Ling A."/>
            <person name="Lombard V."/>
            <person name="Lucas S."/>
            <person name="Lundell T."/>
            <person name="Martin R."/>
            <person name="McLaughlin D.J."/>
            <person name="Morgenstern I."/>
            <person name="Morin E."/>
            <person name="Murat C."/>
            <person name="Nagy L.G."/>
            <person name="Nolan M."/>
            <person name="Ohm R.A."/>
            <person name="Patyshakuliyeva A."/>
            <person name="Rokas A."/>
            <person name="Ruiz-Duenas F.J."/>
            <person name="Sabat G."/>
            <person name="Salamov A."/>
            <person name="Samejima M."/>
            <person name="Schmutz J."/>
            <person name="Slot J.C."/>
            <person name="St John F."/>
            <person name="Stenlid J."/>
            <person name="Sun H."/>
            <person name="Sun S."/>
            <person name="Syed K."/>
            <person name="Tsang A."/>
            <person name="Wiebenga A."/>
            <person name="Young D."/>
            <person name="Pisabarro A."/>
            <person name="Eastwood D.C."/>
            <person name="Martin F."/>
            <person name="Cullen D."/>
            <person name="Grigoriev I.V."/>
            <person name="Hibbett D.S."/>
        </authorList>
    </citation>
    <scope>NUCLEOTIDE SEQUENCE</scope>
    <source>
        <strain evidence="3">FP-58527</strain>
    </source>
</reference>